<dbReference type="InterPro" id="IPR050679">
    <property type="entry name" value="Bact_HTH_transcr_reg"/>
</dbReference>
<dbReference type="Proteomes" id="UP001213504">
    <property type="component" value="Chromosome"/>
</dbReference>
<dbReference type="PROSITE" id="PS50949">
    <property type="entry name" value="HTH_GNTR"/>
    <property type="match status" value="1"/>
</dbReference>
<dbReference type="SUPFAM" id="SSF46785">
    <property type="entry name" value="Winged helix' DNA-binding domain"/>
    <property type="match status" value="1"/>
</dbReference>
<keyword evidence="2" id="KW-0238">DNA-binding</keyword>
<evidence type="ECO:0000259" key="4">
    <source>
        <dbReference type="PROSITE" id="PS50949"/>
    </source>
</evidence>
<dbReference type="PRINTS" id="PR00035">
    <property type="entry name" value="HTHGNTR"/>
</dbReference>
<dbReference type="GO" id="GO:0003700">
    <property type="term" value="F:DNA-binding transcription factor activity"/>
    <property type="evidence" value="ECO:0007669"/>
    <property type="project" value="InterPro"/>
</dbReference>
<dbReference type="PANTHER" id="PTHR44846">
    <property type="entry name" value="MANNOSYL-D-GLYCERATE TRANSPORT/METABOLISM SYSTEM REPRESSOR MNGR-RELATED"/>
    <property type="match status" value="1"/>
</dbReference>
<dbReference type="SUPFAM" id="SSF64288">
    <property type="entry name" value="Chorismate lyase-like"/>
    <property type="match status" value="1"/>
</dbReference>
<dbReference type="InterPro" id="IPR028978">
    <property type="entry name" value="Chorismate_lyase_/UTRA_dom_sf"/>
</dbReference>
<accession>A0AAX3T5I0</accession>
<evidence type="ECO:0000256" key="3">
    <source>
        <dbReference type="ARBA" id="ARBA00023163"/>
    </source>
</evidence>
<dbReference type="EMBL" id="CP121270">
    <property type="protein sequence ID" value="WFP24405.1"/>
    <property type="molecule type" value="Genomic_DNA"/>
</dbReference>
<organism evidence="5 6">
    <name type="scientific">Gordonia hongkongensis</name>
    <dbReference type="NCBI Taxonomy" id="1701090"/>
    <lineage>
        <taxon>Bacteria</taxon>
        <taxon>Bacillati</taxon>
        <taxon>Actinomycetota</taxon>
        <taxon>Actinomycetes</taxon>
        <taxon>Mycobacteriales</taxon>
        <taxon>Gordoniaceae</taxon>
        <taxon>Gordonia</taxon>
    </lineage>
</organism>
<dbReference type="PANTHER" id="PTHR44846:SF1">
    <property type="entry name" value="MANNOSYL-D-GLYCERATE TRANSPORT_METABOLISM SYSTEM REPRESSOR MNGR-RELATED"/>
    <property type="match status" value="1"/>
</dbReference>
<keyword evidence="1" id="KW-0805">Transcription regulation</keyword>
<evidence type="ECO:0000313" key="5">
    <source>
        <dbReference type="EMBL" id="WFP24405.1"/>
    </source>
</evidence>
<evidence type="ECO:0000256" key="1">
    <source>
        <dbReference type="ARBA" id="ARBA00023015"/>
    </source>
</evidence>
<evidence type="ECO:0000256" key="2">
    <source>
        <dbReference type="ARBA" id="ARBA00023125"/>
    </source>
</evidence>
<dbReference type="InterPro" id="IPR036390">
    <property type="entry name" value="WH_DNA-bd_sf"/>
</dbReference>
<dbReference type="GO" id="GO:0045892">
    <property type="term" value="P:negative regulation of DNA-templated transcription"/>
    <property type="evidence" value="ECO:0007669"/>
    <property type="project" value="TreeGrafter"/>
</dbReference>
<dbReference type="InterPro" id="IPR000524">
    <property type="entry name" value="Tscrpt_reg_HTH_GntR"/>
</dbReference>
<feature type="domain" description="HTH gntR-type" evidence="4">
    <location>
        <begin position="8"/>
        <end position="76"/>
    </location>
</feature>
<evidence type="ECO:0000313" key="6">
    <source>
        <dbReference type="Proteomes" id="UP001213504"/>
    </source>
</evidence>
<dbReference type="RefSeq" id="WP_165629557.1">
    <property type="nucleotide sequence ID" value="NZ_CP121270.1"/>
</dbReference>
<dbReference type="Pfam" id="PF00392">
    <property type="entry name" value="GntR"/>
    <property type="match status" value="1"/>
</dbReference>
<dbReference type="Pfam" id="PF07702">
    <property type="entry name" value="UTRA"/>
    <property type="match status" value="1"/>
</dbReference>
<dbReference type="Gene3D" id="1.10.10.10">
    <property type="entry name" value="Winged helix-like DNA-binding domain superfamily/Winged helix DNA-binding domain"/>
    <property type="match status" value="1"/>
</dbReference>
<dbReference type="SMART" id="SM00345">
    <property type="entry name" value="HTH_GNTR"/>
    <property type="match status" value="1"/>
</dbReference>
<name>A0AAX3T5I0_9ACTN</name>
<sequence>MRESEQSAPAYKTLAAELRAQIVSGRYAGGVRLPTESELSQEYGLSRQTVRRAFLELVTEGSVYRVPGRGTFATETAGQYLRQLGSIEDLMNLSTDTEMQVIESPSRRVDLEAAGRLRLDTDVVYRIVFQRFHDGVPFVVTTVWWPESVARLVVDAPEVETGARSDHTMIGLLEPHLVHPIEECAQSITATVADAETAARLGCPVGHTVLRVDRLYTDSRGRAVELAVSHFLPEHYTYRVTLRRTTADPRPE</sequence>
<dbReference type="GO" id="GO:0003677">
    <property type="term" value="F:DNA binding"/>
    <property type="evidence" value="ECO:0007669"/>
    <property type="project" value="UniProtKB-KW"/>
</dbReference>
<dbReference type="CDD" id="cd07377">
    <property type="entry name" value="WHTH_GntR"/>
    <property type="match status" value="1"/>
</dbReference>
<gene>
    <name evidence="5" type="ORF">P9A14_20105</name>
</gene>
<protein>
    <submittedName>
        <fullName evidence="5">GntR family transcriptional regulator</fullName>
    </submittedName>
</protein>
<reference evidence="5" key="1">
    <citation type="submission" date="2023-04" db="EMBL/GenBank/DDBJ databases">
        <title>Complete genome sequence of a phthalic acid esters degrading bacterial strain.</title>
        <authorList>
            <person name="Weng L."/>
            <person name="Jia Y."/>
            <person name="Ren L."/>
        </authorList>
    </citation>
    <scope>NUCLEOTIDE SEQUENCE</scope>
    <source>
        <strain evidence="5">RL-LY01</strain>
    </source>
</reference>
<dbReference type="InterPro" id="IPR036388">
    <property type="entry name" value="WH-like_DNA-bd_sf"/>
</dbReference>
<keyword evidence="3" id="KW-0804">Transcription</keyword>
<dbReference type="InterPro" id="IPR011663">
    <property type="entry name" value="UTRA"/>
</dbReference>
<dbReference type="Gene3D" id="3.40.1410.10">
    <property type="entry name" value="Chorismate lyase-like"/>
    <property type="match status" value="1"/>
</dbReference>
<proteinExistence type="predicted"/>
<dbReference type="SMART" id="SM00866">
    <property type="entry name" value="UTRA"/>
    <property type="match status" value="1"/>
</dbReference>
<dbReference type="AlphaFoldDB" id="A0AAX3T5I0"/>